<sequence length="127" mass="14007">MDDPPDDTSQPPINFLPCLLAPPSLASLLTVSDANTMPCSEDEINKKKRLSIKRARKERHRTNSKLNITVSSQPPSPNDVPSLPHLSTIGPTQTSLATPSYSTILSTRSIWRLKYNKSDIGPFVIHC</sequence>
<evidence type="ECO:0000313" key="2">
    <source>
        <dbReference type="EMBL" id="GBP65998.1"/>
    </source>
</evidence>
<organism evidence="2 3">
    <name type="scientific">Eumeta variegata</name>
    <name type="common">Bagworm moth</name>
    <name type="synonym">Eumeta japonica</name>
    <dbReference type="NCBI Taxonomy" id="151549"/>
    <lineage>
        <taxon>Eukaryota</taxon>
        <taxon>Metazoa</taxon>
        <taxon>Ecdysozoa</taxon>
        <taxon>Arthropoda</taxon>
        <taxon>Hexapoda</taxon>
        <taxon>Insecta</taxon>
        <taxon>Pterygota</taxon>
        <taxon>Neoptera</taxon>
        <taxon>Endopterygota</taxon>
        <taxon>Lepidoptera</taxon>
        <taxon>Glossata</taxon>
        <taxon>Ditrysia</taxon>
        <taxon>Tineoidea</taxon>
        <taxon>Psychidae</taxon>
        <taxon>Oiketicinae</taxon>
        <taxon>Eumeta</taxon>
    </lineage>
</organism>
<gene>
    <name evidence="2" type="ORF">EVAR_47498_1</name>
</gene>
<feature type="compositionally biased region" description="Polar residues" evidence="1">
    <location>
        <begin position="89"/>
        <end position="98"/>
    </location>
</feature>
<name>A0A4C1XR59_EUMVA</name>
<protein>
    <submittedName>
        <fullName evidence="2">Uncharacterized protein</fullName>
    </submittedName>
</protein>
<dbReference type="AlphaFoldDB" id="A0A4C1XR59"/>
<accession>A0A4C1XR59</accession>
<proteinExistence type="predicted"/>
<dbReference type="EMBL" id="BGZK01000945">
    <property type="protein sequence ID" value="GBP65998.1"/>
    <property type="molecule type" value="Genomic_DNA"/>
</dbReference>
<feature type="region of interest" description="Disordered" evidence="1">
    <location>
        <begin position="50"/>
        <end position="98"/>
    </location>
</feature>
<evidence type="ECO:0000256" key="1">
    <source>
        <dbReference type="SAM" id="MobiDB-lite"/>
    </source>
</evidence>
<feature type="compositionally biased region" description="Basic residues" evidence="1">
    <location>
        <begin position="50"/>
        <end position="63"/>
    </location>
</feature>
<keyword evidence="3" id="KW-1185">Reference proteome</keyword>
<comment type="caution">
    <text evidence="2">The sequence shown here is derived from an EMBL/GenBank/DDBJ whole genome shotgun (WGS) entry which is preliminary data.</text>
</comment>
<dbReference type="Proteomes" id="UP000299102">
    <property type="component" value="Unassembled WGS sequence"/>
</dbReference>
<evidence type="ECO:0000313" key="3">
    <source>
        <dbReference type="Proteomes" id="UP000299102"/>
    </source>
</evidence>
<feature type="compositionally biased region" description="Polar residues" evidence="1">
    <location>
        <begin position="64"/>
        <end position="73"/>
    </location>
</feature>
<reference evidence="2 3" key="1">
    <citation type="journal article" date="2019" name="Commun. Biol.">
        <title>The bagworm genome reveals a unique fibroin gene that provides high tensile strength.</title>
        <authorList>
            <person name="Kono N."/>
            <person name="Nakamura H."/>
            <person name="Ohtoshi R."/>
            <person name="Tomita M."/>
            <person name="Numata K."/>
            <person name="Arakawa K."/>
        </authorList>
    </citation>
    <scope>NUCLEOTIDE SEQUENCE [LARGE SCALE GENOMIC DNA]</scope>
</reference>